<feature type="binding site" evidence="13">
    <location>
        <begin position="214"/>
        <end position="216"/>
    </location>
    <ligand>
        <name>substrate</name>
    </ligand>
</feature>
<feature type="binding site" evidence="13">
    <location>
        <begin position="471"/>
        <end position="472"/>
    </location>
    <ligand>
        <name>substrate</name>
    </ligand>
</feature>
<proteinExistence type="inferred from homology"/>
<dbReference type="InterPro" id="IPR037013">
    <property type="entry name" value="GSH-S_sub-bd_sf"/>
</dbReference>
<comment type="cofactor">
    <cofactor evidence="10 12">
        <name>Mg(2+)</name>
        <dbReference type="ChEBI" id="CHEBI:18420"/>
    </cofactor>
    <text evidence="10 12">Binds 1 Mg(2+) ion per subunit.</text>
</comment>
<keyword evidence="5 10" id="KW-0317">Glutathione biosynthesis</keyword>
<evidence type="ECO:0000256" key="8">
    <source>
        <dbReference type="ARBA" id="ARBA00022840"/>
    </source>
</evidence>
<dbReference type="Gene3D" id="3.30.1490.50">
    <property type="match status" value="1"/>
</dbReference>
<evidence type="ECO:0000256" key="1">
    <source>
        <dbReference type="ARBA" id="ARBA00004965"/>
    </source>
</evidence>
<evidence type="ECO:0000256" key="6">
    <source>
        <dbReference type="ARBA" id="ARBA00022723"/>
    </source>
</evidence>
<feature type="binding site" evidence="11">
    <location>
        <position position="314"/>
    </location>
    <ligand>
        <name>ATP</name>
        <dbReference type="ChEBI" id="CHEBI:30616"/>
    </ligand>
</feature>
<dbReference type="Gene3D" id="3.40.50.1760">
    <property type="entry name" value="Glutathione synthase, substrate-binding domain superfamily, eukaryotic"/>
    <property type="match status" value="1"/>
</dbReference>
<keyword evidence="4 10" id="KW-0436">Ligase</keyword>
<dbReference type="FunFam" id="3.30.1490.50:FF:000002">
    <property type="entry name" value="Glutathione synthetase"/>
    <property type="match status" value="1"/>
</dbReference>
<evidence type="ECO:0000256" key="4">
    <source>
        <dbReference type="ARBA" id="ARBA00022598"/>
    </source>
</evidence>
<dbReference type="Gene3D" id="1.10.1080.10">
    <property type="entry name" value="Glutathione Synthetase, Chain A, domain 3"/>
    <property type="match status" value="1"/>
</dbReference>
<keyword evidence="9 10" id="KW-0460">Magnesium</keyword>
<evidence type="ECO:0000256" key="12">
    <source>
        <dbReference type="PIRSR" id="PIRSR001558-2"/>
    </source>
</evidence>
<feature type="binding site" evidence="11">
    <location>
        <position position="220"/>
    </location>
    <ligand>
        <name>substrate</name>
    </ligand>
</feature>
<name>A0A6A7BZR8_9PEZI</name>
<evidence type="ECO:0000256" key="3">
    <source>
        <dbReference type="ARBA" id="ARBA00011738"/>
    </source>
</evidence>
<dbReference type="Gene3D" id="3.30.470.20">
    <property type="entry name" value="ATP-grasp fold, B domain"/>
    <property type="match status" value="1"/>
</dbReference>
<dbReference type="Gene3D" id="3.30.1490.80">
    <property type="match status" value="1"/>
</dbReference>
<dbReference type="GO" id="GO:0005829">
    <property type="term" value="C:cytosol"/>
    <property type="evidence" value="ECO:0007669"/>
    <property type="project" value="TreeGrafter"/>
</dbReference>
<feature type="binding site" evidence="11">
    <location>
        <position position="468"/>
    </location>
    <ligand>
        <name>ATP</name>
        <dbReference type="ChEBI" id="CHEBI:30616"/>
    </ligand>
</feature>
<dbReference type="GO" id="GO:0000287">
    <property type="term" value="F:magnesium ion binding"/>
    <property type="evidence" value="ECO:0007669"/>
    <property type="project" value="UniProtKB-UniRule"/>
</dbReference>
<dbReference type="GO" id="GO:0004363">
    <property type="term" value="F:glutathione synthase activity"/>
    <property type="evidence" value="ECO:0007669"/>
    <property type="project" value="UniProtKB-UniRule"/>
</dbReference>
<dbReference type="SUPFAM" id="SSF52440">
    <property type="entry name" value="PreATP-grasp domain"/>
    <property type="match status" value="1"/>
</dbReference>
<dbReference type="EMBL" id="MU005978">
    <property type="protein sequence ID" value="KAF2860816.1"/>
    <property type="molecule type" value="Genomic_DNA"/>
</dbReference>
<dbReference type="InterPro" id="IPR014049">
    <property type="entry name" value="Glutathione_synthase_N_euk"/>
</dbReference>
<dbReference type="UniPathway" id="UPA00142">
    <property type="reaction ID" value="UER00210"/>
</dbReference>
<feature type="binding site" evidence="11">
    <location>
        <position position="433"/>
    </location>
    <ligand>
        <name>ATP</name>
        <dbReference type="ChEBI" id="CHEBI:30616"/>
    </ligand>
</feature>
<dbReference type="SUPFAM" id="SSF56059">
    <property type="entry name" value="Glutathione synthetase ATP-binding domain-like"/>
    <property type="match status" value="1"/>
</dbReference>
<feature type="binding site" evidence="11">
    <location>
        <position position="385"/>
    </location>
    <ligand>
        <name>ATP</name>
        <dbReference type="ChEBI" id="CHEBI:30616"/>
    </ligand>
</feature>
<dbReference type="InterPro" id="IPR014042">
    <property type="entry name" value="Glutathione_synthase_a-hlx"/>
</dbReference>
<feature type="domain" description="Glutathione synthase substrate-binding" evidence="14">
    <location>
        <begin position="204"/>
        <end position="311"/>
    </location>
</feature>
<dbReference type="GO" id="GO:0043295">
    <property type="term" value="F:glutathione binding"/>
    <property type="evidence" value="ECO:0007669"/>
    <property type="project" value="UniProtKB-UniRule"/>
</dbReference>
<accession>A0A6A7BZR8</accession>
<evidence type="ECO:0000256" key="13">
    <source>
        <dbReference type="PIRSR" id="PIRSR001558-3"/>
    </source>
</evidence>
<dbReference type="AlphaFoldDB" id="A0A6A7BZR8"/>
<evidence type="ECO:0000259" key="14">
    <source>
        <dbReference type="Pfam" id="PF03199"/>
    </source>
</evidence>
<organism evidence="15 16">
    <name type="scientific">Piedraia hortae CBS 480.64</name>
    <dbReference type="NCBI Taxonomy" id="1314780"/>
    <lineage>
        <taxon>Eukaryota</taxon>
        <taxon>Fungi</taxon>
        <taxon>Dikarya</taxon>
        <taxon>Ascomycota</taxon>
        <taxon>Pezizomycotina</taxon>
        <taxon>Dothideomycetes</taxon>
        <taxon>Dothideomycetidae</taxon>
        <taxon>Capnodiales</taxon>
        <taxon>Piedraiaceae</taxon>
        <taxon>Piedraia</taxon>
    </lineage>
</organism>
<comment type="similarity">
    <text evidence="2 10">Belongs to the eukaryotic GSH synthase family.</text>
</comment>
<feature type="binding site" evidence="11">
    <location>
        <position position="139"/>
    </location>
    <ligand>
        <name>ATP</name>
        <dbReference type="ChEBI" id="CHEBI:30616"/>
    </ligand>
</feature>
<evidence type="ECO:0000256" key="7">
    <source>
        <dbReference type="ARBA" id="ARBA00022741"/>
    </source>
</evidence>
<evidence type="ECO:0000313" key="15">
    <source>
        <dbReference type="EMBL" id="KAF2860816.1"/>
    </source>
</evidence>
<feature type="binding site" evidence="11">
    <location>
        <position position="460"/>
    </location>
    <ligand>
        <name>substrate</name>
    </ligand>
</feature>
<dbReference type="FunFam" id="3.40.50.1760:FF:000001">
    <property type="entry name" value="Glutathione synthetase"/>
    <property type="match status" value="1"/>
</dbReference>
<dbReference type="InterPro" id="IPR016185">
    <property type="entry name" value="PreATP-grasp_dom_sf"/>
</dbReference>
<dbReference type="OrthoDB" id="2020073at2759"/>
<dbReference type="Pfam" id="PF03917">
    <property type="entry name" value="GSH_synth_ATP"/>
    <property type="match status" value="1"/>
</dbReference>
<feature type="binding site" evidence="11">
    <location>
        <position position="121"/>
    </location>
    <ligand>
        <name>substrate</name>
    </ligand>
</feature>
<evidence type="ECO:0000256" key="2">
    <source>
        <dbReference type="ARBA" id="ARBA00010385"/>
    </source>
</evidence>
<evidence type="ECO:0000256" key="5">
    <source>
        <dbReference type="ARBA" id="ARBA00022684"/>
    </source>
</evidence>
<feature type="binding site" evidence="13">
    <location>
        <begin position="143"/>
        <end position="146"/>
    </location>
    <ligand>
        <name>substrate</name>
    </ligand>
</feature>
<keyword evidence="6 10" id="KW-0479">Metal-binding</keyword>
<feature type="binding site" evidence="12">
    <location>
        <position position="141"/>
    </location>
    <ligand>
        <name>Mg(2+)</name>
        <dbReference type="ChEBI" id="CHEBI:18420"/>
    </ligand>
</feature>
<dbReference type="Proteomes" id="UP000799421">
    <property type="component" value="Unassembled WGS sequence"/>
</dbReference>
<feature type="binding site" evidence="11">
    <location>
        <position position="462"/>
    </location>
    <ligand>
        <name>ATP</name>
        <dbReference type="ChEBI" id="CHEBI:30616"/>
    </ligand>
</feature>
<dbReference type="PIRSF" id="PIRSF001558">
    <property type="entry name" value="GSHase"/>
    <property type="match status" value="1"/>
</dbReference>
<feature type="binding site" evidence="13">
    <location>
        <begin position="275"/>
        <end position="278"/>
    </location>
    <ligand>
        <name>substrate</name>
    </ligand>
</feature>
<dbReference type="GO" id="GO:0005524">
    <property type="term" value="F:ATP binding"/>
    <property type="evidence" value="ECO:0007669"/>
    <property type="project" value="UniProtKB-UniRule"/>
</dbReference>
<comment type="pathway">
    <text evidence="1 10">Sulfur metabolism; glutathione biosynthesis; glutathione from L-cysteine and L-glutamate: step 2/2.</text>
</comment>
<evidence type="ECO:0000313" key="16">
    <source>
        <dbReference type="Proteomes" id="UP000799421"/>
    </source>
</evidence>
<protein>
    <recommendedName>
        <fullName evidence="10">Glutathione synthetase</fullName>
        <shortName evidence="10">GSH-S</shortName>
        <ecNumber evidence="10">6.3.2.3</ecNumber>
    </recommendedName>
</protein>
<sequence>MTYPPALTAERKEHLVTEINDWSIAHGLAVRPGTNPTGALATPAPVTLFPSLFPRVCFDEAISVAEAYNKLYAAVACDEEWLGKIIQELIEIDDFIAGLWKIHEQVKAEGYVQPLNLGLFRSDYLVHQSPSGPEIKQVEFNTIASSFGGLSTLVSSLHSHLSKTTYPKDTLPAGSSLPPNDTIPKLAAGLAAAHAAYGSSPHPTCILFITQSDERNVFDQRHLEYALTTSHNIPVFRLPFSEILARTTLTAERALLYTPPSVSEEPYEVTTIYLRAGYSPHEYTSPLAWPSRHHLERSKCIKCPSILSQLAGSKKIQQVLSTSPHLAALLTHEPEREAVLKTFTEIYPLDGSEEGQKAAAIAIDPARAGGYVLKPQREGGGNNIYRSEIPGFLGRLDKGKWAAFVLMRLIEPPEQQNWILREGKTSEGDVICELGVYGTVLWDQKTGEVMRNEQAGFLLRTKGRESDEGGVAAGFGAVDSPCLVET</sequence>
<comment type="subunit">
    <text evidence="3">Homodimer.</text>
</comment>
<dbReference type="InterPro" id="IPR005615">
    <property type="entry name" value="Glutathione_synthase"/>
</dbReference>
<keyword evidence="16" id="KW-1185">Reference proteome</keyword>
<keyword evidence="8 10" id="KW-0067">ATP-binding</keyword>
<keyword evidence="7 10" id="KW-0547">Nucleotide-binding</keyword>
<dbReference type="Pfam" id="PF03199">
    <property type="entry name" value="GSH_synthase"/>
    <property type="match status" value="1"/>
</dbReference>
<feature type="binding site" evidence="11">
    <location>
        <begin position="407"/>
        <end position="410"/>
    </location>
    <ligand>
        <name>ATP</name>
        <dbReference type="ChEBI" id="CHEBI:30616"/>
    </ligand>
</feature>
<feature type="binding site" evidence="12">
    <location>
        <position position="139"/>
    </location>
    <ligand>
        <name>Mg(2+)</name>
        <dbReference type="ChEBI" id="CHEBI:18420"/>
    </ligand>
</feature>
<dbReference type="InterPro" id="IPR004887">
    <property type="entry name" value="GSH_synth_subst-bd"/>
</dbReference>
<dbReference type="InterPro" id="IPR014709">
    <property type="entry name" value="Glutathione_synthase_C_euk"/>
</dbReference>
<evidence type="ECO:0000256" key="9">
    <source>
        <dbReference type="ARBA" id="ARBA00022842"/>
    </source>
</evidence>
<feature type="binding site" evidence="11">
    <location>
        <begin position="374"/>
        <end position="383"/>
    </location>
    <ligand>
        <name>ATP</name>
        <dbReference type="ChEBI" id="CHEBI:30616"/>
    </ligand>
</feature>
<gene>
    <name evidence="15" type="ORF">K470DRAFT_257593</name>
</gene>
<dbReference type="PANTHER" id="PTHR11130">
    <property type="entry name" value="GLUTATHIONE SYNTHETASE"/>
    <property type="match status" value="1"/>
</dbReference>
<reference evidence="15" key="1">
    <citation type="journal article" date="2020" name="Stud. Mycol.">
        <title>101 Dothideomycetes genomes: a test case for predicting lifestyles and emergence of pathogens.</title>
        <authorList>
            <person name="Haridas S."/>
            <person name="Albert R."/>
            <person name="Binder M."/>
            <person name="Bloem J."/>
            <person name="Labutti K."/>
            <person name="Salamov A."/>
            <person name="Andreopoulos B."/>
            <person name="Baker S."/>
            <person name="Barry K."/>
            <person name="Bills G."/>
            <person name="Bluhm B."/>
            <person name="Cannon C."/>
            <person name="Castanera R."/>
            <person name="Culley D."/>
            <person name="Daum C."/>
            <person name="Ezra D."/>
            <person name="Gonzalez J."/>
            <person name="Henrissat B."/>
            <person name="Kuo A."/>
            <person name="Liang C."/>
            <person name="Lipzen A."/>
            <person name="Lutzoni F."/>
            <person name="Magnuson J."/>
            <person name="Mondo S."/>
            <person name="Nolan M."/>
            <person name="Ohm R."/>
            <person name="Pangilinan J."/>
            <person name="Park H.-J."/>
            <person name="Ramirez L."/>
            <person name="Alfaro M."/>
            <person name="Sun H."/>
            <person name="Tritt A."/>
            <person name="Yoshinaga Y."/>
            <person name="Zwiers L.-H."/>
            <person name="Turgeon B."/>
            <person name="Goodwin S."/>
            <person name="Spatafora J."/>
            <person name="Crous P."/>
            <person name="Grigoriev I."/>
        </authorList>
    </citation>
    <scope>NUCLEOTIDE SEQUENCE</scope>
    <source>
        <strain evidence="15">CBS 480.64</strain>
    </source>
</reference>
<evidence type="ECO:0000256" key="11">
    <source>
        <dbReference type="PIRSR" id="PIRSR001558-1"/>
    </source>
</evidence>
<dbReference type="PANTHER" id="PTHR11130:SF0">
    <property type="entry name" value="GLUTATHIONE SYNTHETASE"/>
    <property type="match status" value="1"/>
</dbReference>
<comment type="catalytic activity">
    <reaction evidence="10">
        <text>gamma-L-glutamyl-L-cysteine + glycine + ATP = glutathione + ADP + phosphate + H(+)</text>
        <dbReference type="Rhea" id="RHEA:13557"/>
        <dbReference type="ChEBI" id="CHEBI:15378"/>
        <dbReference type="ChEBI" id="CHEBI:30616"/>
        <dbReference type="ChEBI" id="CHEBI:43474"/>
        <dbReference type="ChEBI" id="CHEBI:57305"/>
        <dbReference type="ChEBI" id="CHEBI:57925"/>
        <dbReference type="ChEBI" id="CHEBI:58173"/>
        <dbReference type="ChEBI" id="CHEBI:456216"/>
        <dbReference type="EC" id="6.3.2.3"/>
    </reaction>
</comment>
<feature type="binding site" evidence="12">
    <location>
        <position position="378"/>
    </location>
    <ligand>
        <name>Mg(2+)</name>
        <dbReference type="ChEBI" id="CHEBI:18420"/>
    </ligand>
</feature>
<evidence type="ECO:0000256" key="10">
    <source>
        <dbReference type="PIRNR" id="PIRNR001558"/>
    </source>
</evidence>
<dbReference type="NCBIfam" id="TIGR01986">
    <property type="entry name" value="glut_syn_euk"/>
    <property type="match status" value="1"/>
</dbReference>
<dbReference type="EC" id="6.3.2.3" evidence="10"/>